<dbReference type="SUPFAM" id="SSF52402">
    <property type="entry name" value="Adenine nucleotide alpha hydrolases-like"/>
    <property type="match status" value="1"/>
</dbReference>
<dbReference type="InterPro" id="IPR006016">
    <property type="entry name" value="UspA"/>
</dbReference>
<dbReference type="AlphaFoldDB" id="A0A7W3J7T3"/>
<evidence type="ECO:0000256" key="1">
    <source>
        <dbReference type="ARBA" id="ARBA00008791"/>
    </source>
</evidence>
<accession>A0A7W3J7T3</accession>
<gene>
    <name evidence="3" type="ORF">FHX71_001815</name>
</gene>
<dbReference type="EMBL" id="JACGWV010000001">
    <property type="protein sequence ID" value="MBA8807873.1"/>
    <property type="molecule type" value="Genomic_DNA"/>
</dbReference>
<protein>
    <submittedName>
        <fullName evidence="3">Nucleotide-binding universal stress UspA family protein</fullName>
    </submittedName>
</protein>
<dbReference type="PRINTS" id="PR01438">
    <property type="entry name" value="UNVRSLSTRESS"/>
</dbReference>
<comment type="similarity">
    <text evidence="1">Belongs to the universal stress protein A family.</text>
</comment>
<keyword evidence="4" id="KW-1185">Reference proteome</keyword>
<comment type="caution">
    <text evidence="3">The sequence shown here is derived from an EMBL/GenBank/DDBJ whole genome shotgun (WGS) entry which is preliminary data.</text>
</comment>
<proteinExistence type="inferred from homology"/>
<sequence>MSVLVVASATTEGRAALLEGVAEARRRATTLQWCNVGSTPVDGAAELLAGVEASQVTRDPHQDPIDAVLDVVAAGDVEVLVVGARRRSPLGKLVLGSMAQRLILDSPVPVLTVKPAAGAGGGRGSGS</sequence>
<name>A0A7W3J7T3_9MICO</name>
<evidence type="ECO:0000313" key="4">
    <source>
        <dbReference type="Proteomes" id="UP000540568"/>
    </source>
</evidence>
<dbReference type="Gene3D" id="3.40.50.620">
    <property type="entry name" value="HUPs"/>
    <property type="match status" value="1"/>
</dbReference>
<dbReference type="CDD" id="cd00293">
    <property type="entry name" value="USP-like"/>
    <property type="match status" value="1"/>
</dbReference>
<evidence type="ECO:0000313" key="3">
    <source>
        <dbReference type="EMBL" id="MBA8807873.1"/>
    </source>
</evidence>
<dbReference type="Proteomes" id="UP000540568">
    <property type="component" value="Unassembled WGS sequence"/>
</dbReference>
<evidence type="ECO:0000259" key="2">
    <source>
        <dbReference type="Pfam" id="PF00582"/>
    </source>
</evidence>
<reference evidence="3 4" key="1">
    <citation type="submission" date="2020-07" db="EMBL/GenBank/DDBJ databases">
        <title>Sequencing the genomes of 1000 actinobacteria strains.</title>
        <authorList>
            <person name="Klenk H.-P."/>
        </authorList>
    </citation>
    <scope>NUCLEOTIDE SEQUENCE [LARGE SCALE GENOMIC DNA]</scope>
    <source>
        <strain evidence="3 4">DSM 44121</strain>
    </source>
</reference>
<dbReference type="InterPro" id="IPR014729">
    <property type="entry name" value="Rossmann-like_a/b/a_fold"/>
</dbReference>
<dbReference type="InterPro" id="IPR006015">
    <property type="entry name" value="Universal_stress_UspA"/>
</dbReference>
<feature type="domain" description="UspA" evidence="2">
    <location>
        <begin position="54"/>
        <end position="114"/>
    </location>
</feature>
<dbReference type="RefSeq" id="WP_182615518.1">
    <property type="nucleotide sequence ID" value="NZ_BAAATF010000006.1"/>
</dbReference>
<dbReference type="Pfam" id="PF00582">
    <property type="entry name" value="Usp"/>
    <property type="match status" value="1"/>
</dbReference>
<organism evidence="3 4">
    <name type="scientific">Promicromonospora sukumoe</name>
    <dbReference type="NCBI Taxonomy" id="88382"/>
    <lineage>
        <taxon>Bacteria</taxon>
        <taxon>Bacillati</taxon>
        <taxon>Actinomycetota</taxon>
        <taxon>Actinomycetes</taxon>
        <taxon>Micrococcales</taxon>
        <taxon>Promicromonosporaceae</taxon>
        <taxon>Promicromonospora</taxon>
    </lineage>
</organism>